<gene>
    <name evidence="2" type="ORF">ALGA_3361</name>
</gene>
<reference evidence="3" key="2">
    <citation type="journal article" date="2020" name="Antonie Van Leeuwenhoek">
        <title>Labilibaculum antarcticum sp. nov., a novel facultative anaerobic, psychrotorelant bacterium isolated from marine sediment of Antarctica.</title>
        <authorList>
            <person name="Watanabe M."/>
            <person name="Kojima H."/>
            <person name="Fukui M."/>
        </authorList>
    </citation>
    <scope>NUCLEOTIDE SEQUENCE [LARGE SCALE GENOMIC DNA]</scope>
    <source>
        <strain evidence="3">SPP2</strain>
    </source>
</reference>
<feature type="compositionally biased region" description="Basic residues" evidence="1">
    <location>
        <begin position="145"/>
        <end position="156"/>
    </location>
</feature>
<dbReference type="OrthoDB" id="5952844at2"/>
<dbReference type="EMBL" id="AP018042">
    <property type="protein sequence ID" value="BAX81659.1"/>
    <property type="molecule type" value="Genomic_DNA"/>
</dbReference>
<feature type="region of interest" description="Disordered" evidence="1">
    <location>
        <begin position="133"/>
        <end position="156"/>
    </location>
</feature>
<dbReference type="KEGG" id="mbas:ALGA_3361"/>
<evidence type="ECO:0000313" key="2">
    <source>
        <dbReference type="EMBL" id="BAX81659.1"/>
    </source>
</evidence>
<dbReference type="RefSeq" id="WP_096431260.1">
    <property type="nucleotide sequence ID" value="NZ_AP018042.1"/>
</dbReference>
<sequence length="156" mass="17129">MENNLKFSLTKEESDQVDQAVNTLKTILEPKLISLAASDKRDMPKMGDKTLAFVEKSVGYGGMYPDFMPKFIDVDEAKTDLRSVKGLKQLLTPLLRITNELDDTMTMAGSEAYSSALSIYKVLKNAANMGQAGAQEASDDLKSRFPGKRKSAVIAE</sequence>
<reference evidence="2 3" key="1">
    <citation type="journal article" date="2018" name="Mar. Genomics">
        <title>Complete genome sequence of Marinifilaceae bacterium strain SPP2, isolated from the Antarctic marine sediment.</title>
        <authorList>
            <person name="Watanabe M."/>
            <person name="Kojima H."/>
            <person name="Fukui M."/>
        </authorList>
    </citation>
    <scope>NUCLEOTIDE SEQUENCE [LARGE SCALE GENOMIC DNA]</scope>
    <source>
        <strain evidence="2 3">SPP2</strain>
    </source>
</reference>
<dbReference type="Proteomes" id="UP000218267">
    <property type="component" value="Chromosome"/>
</dbReference>
<evidence type="ECO:0000313" key="3">
    <source>
        <dbReference type="Proteomes" id="UP000218267"/>
    </source>
</evidence>
<evidence type="ECO:0000256" key="1">
    <source>
        <dbReference type="SAM" id="MobiDB-lite"/>
    </source>
</evidence>
<proteinExistence type="predicted"/>
<keyword evidence="3" id="KW-1185">Reference proteome</keyword>
<accession>A0A1Y1CMI9</accession>
<protein>
    <submittedName>
        <fullName evidence="2">Uncharacterized protein</fullName>
    </submittedName>
</protein>
<organism evidence="2 3">
    <name type="scientific">Labilibaculum antarcticum</name>
    <dbReference type="NCBI Taxonomy" id="1717717"/>
    <lineage>
        <taxon>Bacteria</taxon>
        <taxon>Pseudomonadati</taxon>
        <taxon>Bacteroidota</taxon>
        <taxon>Bacteroidia</taxon>
        <taxon>Marinilabiliales</taxon>
        <taxon>Marinifilaceae</taxon>
        <taxon>Labilibaculum</taxon>
    </lineage>
</organism>
<name>A0A1Y1CMI9_9BACT</name>
<dbReference type="AlphaFoldDB" id="A0A1Y1CMI9"/>